<sequence>MVCSLAAIVSSLLRIGFLGAPQVEYRSLLRLGVPAARLFQSQCSSPPKENLRRQLSTSTVVDRIQFRERFEPSWRCRPNDLRGPIWPMAAIYRRPLTWANPAEVLLRMNEGPVPRC</sequence>
<evidence type="ECO:0000313" key="3">
    <source>
        <dbReference type="Proteomes" id="UP000182658"/>
    </source>
</evidence>
<feature type="signal peptide" evidence="1">
    <location>
        <begin position="1"/>
        <end position="19"/>
    </location>
</feature>
<dbReference type="EMBL" id="KV875110">
    <property type="protein sequence ID" value="OIW22795.1"/>
    <property type="molecule type" value="Genomic_DNA"/>
</dbReference>
<name>A0A1J7I604_9PEZI</name>
<reference evidence="2 3" key="1">
    <citation type="submission" date="2016-10" db="EMBL/GenBank/DDBJ databases">
        <title>Draft genome sequence of Coniochaeta ligniaria NRRL30616, a lignocellulolytic fungus for bioabatement of inhibitors in plant biomass hydrolysates.</title>
        <authorList>
            <consortium name="DOE Joint Genome Institute"/>
            <person name="Jimenez D.J."/>
            <person name="Hector R.E."/>
            <person name="Riley R."/>
            <person name="Sun H."/>
            <person name="Grigoriev I.V."/>
            <person name="Van Elsas J.D."/>
            <person name="Nichols N.N."/>
        </authorList>
    </citation>
    <scope>NUCLEOTIDE SEQUENCE [LARGE SCALE GENOMIC DNA]</scope>
    <source>
        <strain evidence="2 3">NRRL 30616</strain>
    </source>
</reference>
<evidence type="ECO:0000256" key="1">
    <source>
        <dbReference type="SAM" id="SignalP"/>
    </source>
</evidence>
<gene>
    <name evidence="2" type="ORF">CONLIGDRAFT_150215</name>
</gene>
<dbReference type="Proteomes" id="UP000182658">
    <property type="component" value="Unassembled WGS sequence"/>
</dbReference>
<evidence type="ECO:0008006" key="4">
    <source>
        <dbReference type="Google" id="ProtNLM"/>
    </source>
</evidence>
<dbReference type="AlphaFoldDB" id="A0A1J7I604"/>
<protein>
    <recommendedName>
        <fullName evidence="4">Secreted protein</fullName>
    </recommendedName>
</protein>
<dbReference type="InParanoid" id="A0A1J7I604"/>
<keyword evidence="1" id="KW-0732">Signal</keyword>
<proteinExistence type="predicted"/>
<keyword evidence="3" id="KW-1185">Reference proteome</keyword>
<organism evidence="2 3">
    <name type="scientific">Coniochaeta ligniaria NRRL 30616</name>
    <dbReference type="NCBI Taxonomy" id="1408157"/>
    <lineage>
        <taxon>Eukaryota</taxon>
        <taxon>Fungi</taxon>
        <taxon>Dikarya</taxon>
        <taxon>Ascomycota</taxon>
        <taxon>Pezizomycotina</taxon>
        <taxon>Sordariomycetes</taxon>
        <taxon>Sordariomycetidae</taxon>
        <taxon>Coniochaetales</taxon>
        <taxon>Coniochaetaceae</taxon>
        <taxon>Coniochaeta</taxon>
    </lineage>
</organism>
<feature type="chain" id="PRO_5012250217" description="Secreted protein" evidence="1">
    <location>
        <begin position="20"/>
        <end position="116"/>
    </location>
</feature>
<accession>A0A1J7I604</accession>
<evidence type="ECO:0000313" key="2">
    <source>
        <dbReference type="EMBL" id="OIW22795.1"/>
    </source>
</evidence>